<proteinExistence type="predicted"/>
<evidence type="ECO:0000313" key="1">
    <source>
        <dbReference type="EMBL" id="MQM22079.1"/>
    </source>
</evidence>
<accession>A0A843XQN1</accession>
<dbReference type="AlphaFoldDB" id="A0A843XQN1"/>
<evidence type="ECO:0000313" key="2">
    <source>
        <dbReference type="Proteomes" id="UP000652761"/>
    </source>
</evidence>
<keyword evidence="2" id="KW-1185">Reference proteome</keyword>
<name>A0A843XQN1_COLES</name>
<protein>
    <submittedName>
        <fullName evidence="1">Uncharacterized protein</fullName>
    </submittedName>
</protein>
<dbReference type="EMBL" id="NMUH01012106">
    <property type="protein sequence ID" value="MQM22079.1"/>
    <property type="molecule type" value="Genomic_DNA"/>
</dbReference>
<comment type="caution">
    <text evidence="1">The sequence shown here is derived from an EMBL/GenBank/DDBJ whole genome shotgun (WGS) entry which is preliminary data.</text>
</comment>
<sequence length="29" mass="3184">MAGCCGMDEVVVLVEVEQVGYMEVEVYSD</sequence>
<organism evidence="1 2">
    <name type="scientific">Colocasia esculenta</name>
    <name type="common">Wild taro</name>
    <name type="synonym">Arum esculentum</name>
    <dbReference type="NCBI Taxonomy" id="4460"/>
    <lineage>
        <taxon>Eukaryota</taxon>
        <taxon>Viridiplantae</taxon>
        <taxon>Streptophyta</taxon>
        <taxon>Embryophyta</taxon>
        <taxon>Tracheophyta</taxon>
        <taxon>Spermatophyta</taxon>
        <taxon>Magnoliopsida</taxon>
        <taxon>Liliopsida</taxon>
        <taxon>Araceae</taxon>
        <taxon>Aroideae</taxon>
        <taxon>Colocasieae</taxon>
        <taxon>Colocasia</taxon>
    </lineage>
</organism>
<dbReference type="Proteomes" id="UP000652761">
    <property type="component" value="Unassembled WGS sequence"/>
</dbReference>
<gene>
    <name evidence="1" type="ORF">Taro_055127</name>
</gene>
<reference evidence="1" key="1">
    <citation type="submission" date="2017-07" db="EMBL/GenBank/DDBJ databases">
        <title>Taro Niue Genome Assembly and Annotation.</title>
        <authorList>
            <person name="Atibalentja N."/>
            <person name="Keating K."/>
            <person name="Fields C.J."/>
        </authorList>
    </citation>
    <scope>NUCLEOTIDE SEQUENCE</scope>
    <source>
        <strain evidence="1">Niue_2</strain>
        <tissue evidence="1">Leaf</tissue>
    </source>
</reference>